<evidence type="ECO:0000313" key="2">
    <source>
        <dbReference type="Proteomes" id="UP001058974"/>
    </source>
</evidence>
<evidence type="ECO:0000313" key="1">
    <source>
        <dbReference type="EMBL" id="KAI5388438.1"/>
    </source>
</evidence>
<dbReference type="EMBL" id="JAMSHJ010000007">
    <property type="protein sequence ID" value="KAI5388438.1"/>
    <property type="molecule type" value="Genomic_DNA"/>
</dbReference>
<dbReference type="Proteomes" id="UP001058974">
    <property type="component" value="Chromosome 7"/>
</dbReference>
<reference evidence="1 2" key="1">
    <citation type="journal article" date="2022" name="Nat. Genet.">
        <title>Improved pea reference genome and pan-genome highlight genomic features and evolutionary characteristics.</title>
        <authorList>
            <person name="Yang T."/>
            <person name="Liu R."/>
            <person name="Luo Y."/>
            <person name="Hu S."/>
            <person name="Wang D."/>
            <person name="Wang C."/>
            <person name="Pandey M.K."/>
            <person name="Ge S."/>
            <person name="Xu Q."/>
            <person name="Li N."/>
            <person name="Li G."/>
            <person name="Huang Y."/>
            <person name="Saxena R.K."/>
            <person name="Ji Y."/>
            <person name="Li M."/>
            <person name="Yan X."/>
            <person name="He Y."/>
            <person name="Liu Y."/>
            <person name="Wang X."/>
            <person name="Xiang C."/>
            <person name="Varshney R.K."/>
            <person name="Ding H."/>
            <person name="Gao S."/>
            <person name="Zong X."/>
        </authorList>
    </citation>
    <scope>NUCLEOTIDE SEQUENCE [LARGE SCALE GENOMIC DNA]</scope>
    <source>
        <strain evidence="1 2">cv. Zhongwan 6</strain>
    </source>
</reference>
<name>A0A9D4VQQ6_PEA</name>
<organism evidence="1 2">
    <name type="scientific">Pisum sativum</name>
    <name type="common">Garden pea</name>
    <name type="synonym">Lathyrus oleraceus</name>
    <dbReference type="NCBI Taxonomy" id="3888"/>
    <lineage>
        <taxon>Eukaryota</taxon>
        <taxon>Viridiplantae</taxon>
        <taxon>Streptophyta</taxon>
        <taxon>Embryophyta</taxon>
        <taxon>Tracheophyta</taxon>
        <taxon>Spermatophyta</taxon>
        <taxon>Magnoliopsida</taxon>
        <taxon>eudicotyledons</taxon>
        <taxon>Gunneridae</taxon>
        <taxon>Pentapetalae</taxon>
        <taxon>rosids</taxon>
        <taxon>fabids</taxon>
        <taxon>Fabales</taxon>
        <taxon>Fabaceae</taxon>
        <taxon>Papilionoideae</taxon>
        <taxon>50 kb inversion clade</taxon>
        <taxon>NPAAA clade</taxon>
        <taxon>Hologalegina</taxon>
        <taxon>IRL clade</taxon>
        <taxon>Fabeae</taxon>
        <taxon>Lathyrus</taxon>
    </lineage>
</organism>
<dbReference type="AlphaFoldDB" id="A0A9D4VQQ6"/>
<accession>A0A9D4VQQ6</accession>
<keyword evidence="2" id="KW-1185">Reference proteome</keyword>
<dbReference type="Gramene" id="Psat07G0421500-T1">
    <property type="protein sequence ID" value="KAI5388438.1"/>
    <property type="gene ID" value="KIW84_074215"/>
</dbReference>
<comment type="caution">
    <text evidence="1">The sequence shown here is derived from an EMBL/GenBank/DDBJ whole genome shotgun (WGS) entry which is preliminary data.</text>
</comment>
<gene>
    <name evidence="1" type="ORF">KIW84_074215</name>
</gene>
<protein>
    <submittedName>
        <fullName evidence="1">Uncharacterized protein</fullName>
    </submittedName>
</protein>
<proteinExistence type="predicted"/>
<sequence>MQTLYKEDDSILNKQKDIEDEVMRFHGSLMGYYNYKLRGDHMRNGKQLTREERRNMPRSVTEQEVEQDLREIRDIKAPSVDGQKSKKFEATWNFIKEDVVADVQGIF</sequence>